<comment type="caution">
    <text evidence="16">The sequence shown here is derived from an EMBL/GenBank/DDBJ whole genome shotgun (WGS) entry which is preliminary data.</text>
</comment>
<dbReference type="OrthoDB" id="9767721at2"/>
<dbReference type="Gene3D" id="3.10.50.40">
    <property type="match status" value="1"/>
</dbReference>
<dbReference type="PROSITE" id="PS50059">
    <property type="entry name" value="FKBP_PPIASE"/>
    <property type="match status" value="1"/>
</dbReference>
<dbReference type="InterPro" id="IPR001179">
    <property type="entry name" value="PPIase_FKBP_dom"/>
</dbReference>
<evidence type="ECO:0000256" key="3">
    <source>
        <dbReference type="ARBA" id="ARBA00013194"/>
    </source>
</evidence>
<dbReference type="InterPro" id="IPR037041">
    <property type="entry name" value="Trigger_fac_C_sf"/>
</dbReference>
<dbReference type="GO" id="GO:0051083">
    <property type="term" value="P:'de novo' cotranslational protein folding"/>
    <property type="evidence" value="ECO:0007669"/>
    <property type="project" value="TreeGrafter"/>
</dbReference>
<dbReference type="GO" id="GO:0043022">
    <property type="term" value="F:ribosome binding"/>
    <property type="evidence" value="ECO:0007669"/>
    <property type="project" value="TreeGrafter"/>
</dbReference>
<evidence type="ECO:0000256" key="10">
    <source>
        <dbReference type="ARBA" id="ARBA00029986"/>
    </source>
</evidence>
<accession>A0A3A5M4C7</accession>
<dbReference type="InterPro" id="IPR008881">
    <property type="entry name" value="Trigger_fac_ribosome-bd_bac"/>
</dbReference>
<dbReference type="Pfam" id="PF05698">
    <property type="entry name" value="Trigger_C"/>
    <property type="match status" value="1"/>
</dbReference>
<dbReference type="HAMAP" id="MF_00303">
    <property type="entry name" value="Trigger_factor_Tig"/>
    <property type="match status" value="1"/>
</dbReference>
<comment type="catalytic activity">
    <reaction evidence="1 11 12">
        <text>[protein]-peptidylproline (omega=180) = [protein]-peptidylproline (omega=0)</text>
        <dbReference type="Rhea" id="RHEA:16237"/>
        <dbReference type="Rhea" id="RHEA-COMP:10747"/>
        <dbReference type="Rhea" id="RHEA-COMP:10748"/>
        <dbReference type="ChEBI" id="CHEBI:83833"/>
        <dbReference type="ChEBI" id="CHEBI:83834"/>
        <dbReference type="EC" id="5.2.1.8"/>
    </reaction>
</comment>
<dbReference type="PANTHER" id="PTHR30560">
    <property type="entry name" value="TRIGGER FACTOR CHAPERONE AND PEPTIDYL-PROLYL CIS/TRANS ISOMERASE"/>
    <property type="match status" value="1"/>
</dbReference>
<dbReference type="InterPro" id="IPR005215">
    <property type="entry name" value="Trig_fac"/>
</dbReference>
<evidence type="ECO:0000313" key="16">
    <source>
        <dbReference type="EMBL" id="RJT81942.1"/>
    </source>
</evidence>
<dbReference type="Gene3D" id="3.30.70.1050">
    <property type="entry name" value="Trigger factor ribosome-binding domain"/>
    <property type="match status" value="1"/>
</dbReference>
<reference evidence="16 17" key="1">
    <citation type="submission" date="2018-09" db="EMBL/GenBank/DDBJ databases">
        <title>Novel species of Arthrobacter.</title>
        <authorList>
            <person name="Liu Q."/>
            <person name="Xin Y.-H."/>
        </authorList>
    </citation>
    <scope>NUCLEOTIDE SEQUENCE [LARGE SCALE GENOMIC DNA]</scope>
    <source>
        <strain evidence="16 17">Hz2</strain>
    </source>
</reference>
<dbReference type="Proteomes" id="UP000272560">
    <property type="component" value="Unassembled WGS sequence"/>
</dbReference>
<keyword evidence="8 11" id="KW-0413">Isomerase</keyword>
<dbReference type="EC" id="5.2.1.8" evidence="3 11"/>
<evidence type="ECO:0000256" key="11">
    <source>
        <dbReference type="HAMAP-Rule" id="MF_00303"/>
    </source>
</evidence>
<comment type="function">
    <text evidence="11">Involved in protein export. Acts as a chaperone by maintaining the newly synthesized protein in an open conformation. Functions as a peptidyl-prolyl cis-trans isomerase.</text>
</comment>
<evidence type="ECO:0000256" key="13">
    <source>
        <dbReference type="RuleBase" id="RU003914"/>
    </source>
</evidence>
<keyword evidence="17" id="KW-1185">Reference proteome</keyword>
<comment type="similarity">
    <text evidence="2 11 13">Belongs to the FKBP-type PPIase family. Tig subfamily.</text>
</comment>
<evidence type="ECO:0000256" key="14">
    <source>
        <dbReference type="SAM" id="MobiDB-lite"/>
    </source>
</evidence>
<evidence type="ECO:0000256" key="7">
    <source>
        <dbReference type="ARBA" id="ARBA00023186"/>
    </source>
</evidence>
<keyword evidence="9 11" id="KW-0131">Cell cycle</keyword>
<dbReference type="AlphaFoldDB" id="A0A3A5M4C7"/>
<evidence type="ECO:0000256" key="4">
    <source>
        <dbReference type="ARBA" id="ARBA00016902"/>
    </source>
</evidence>
<dbReference type="InterPro" id="IPR036611">
    <property type="entry name" value="Trigger_fac_ribosome-bd_sf"/>
</dbReference>
<feature type="compositionally biased region" description="Basic residues" evidence="14">
    <location>
        <begin position="497"/>
        <end position="509"/>
    </location>
</feature>
<evidence type="ECO:0000256" key="2">
    <source>
        <dbReference type="ARBA" id="ARBA00005464"/>
    </source>
</evidence>
<evidence type="ECO:0000313" key="17">
    <source>
        <dbReference type="Proteomes" id="UP000272560"/>
    </source>
</evidence>
<dbReference type="GO" id="GO:0051301">
    <property type="term" value="P:cell division"/>
    <property type="evidence" value="ECO:0007669"/>
    <property type="project" value="UniProtKB-KW"/>
</dbReference>
<dbReference type="NCBIfam" id="TIGR00115">
    <property type="entry name" value="tig"/>
    <property type="match status" value="1"/>
</dbReference>
<proteinExistence type="inferred from homology"/>
<dbReference type="PANTHER" id="PTHR30560:SF3">
    <property type="entry name" value="TRIGGER FACTOR-LIKE PROTEIN TIG, CHLOROPLASTIC"/>
    <property type="match status" value="1"/>
</dbReference>
<gene>
    <name evidence="11" type="primary">tig</name>
    <name evidence="16" type="ORF">D6T63_04110</name>
</gene>
<dbReference type="GO" id="GO:0044183">
    <property type="term" value="F:protein folding chaperone"/>
    <property type="evidence" value="ECO:0007669"/>
    <property type="project" value="TreeGrafter"/>
</dbReference>
<name>A0A3A5M4C7_9MICC</name>
<dbReference type="RefSeq" id="WP_120147762.1">
    <property type="nucleotide sequence ID" value="NZ_QZVT01000002.1"/>
</dbReference>
<feature type="compositionally biased region" description="Low complexity" evidence="14">
    <location>
        <begin position="478"/>
        <end position="489"/>
    </location>
</feature>
<evidence type="ECO:0000256" key="9">
    <source>
        <dbReference type="ARBA" id="ARBA00023306"/>
    </source>
</evidence>
<dbReference type="Pfam" id="PF05697">
    <property type="entry name" value="Trigger_N"/>
    <property type="match status" value="1"/>
</dbReference>
<comment type="subcellular location">
    <subcellularLocation>
        <location evidence="11">Cytoplasm</location>
    </subcellularLocation>
    <text evidence="11">About half TF is bound to the ribosome near the polypeptide exit tunnel while the other half is free in the cytoplasm.</text>
</comment>
<dbReference type="Pfam" id="PF00254">
    <property type="entry name" value="FKBP_C"/>
    <property type="match status" value="1"/>
</dbReference>
<dbReference type="EMBL" id="QZVT01000002">
    <property type="protein sequence ID" value="RJT81942.1"/>
    <property type="molecule type" value="Genomic_DNA"/>
</dbReference>
<keyword evidence="5 11" id="KW-0132">Cell division</keyword>
<evidence type="ECO:0000256" key="1">
    <source>
        <dbReference type="ARBA" id="ARBA00000971"/>
    </source>
</evidence>
<dbReference type="SUPFAM" id="SSF54534">
    <property type="entry name" value="FKBP-like"/>
    <property type="match status" value="1"/>
</dbReference>
<comment type="domain">
    <text evidence="11">Consists of 3 domains; the N-terminus binds the ribosome, the middle domain has PPIase activity, while the C-terminus has intrinsic chaperone activity on its own.</text>
</comment>
<organism evidence="16 17">
    <name type="scientific">Arthrobacter cheniae</name>
    <dbReference type="NCBI Taxonomy" id="1258888"/>
    <lineage>
        <taxon>Bacteria</taxon>
        <taxon>Bacillati</taxon>
        <taxon>Actinomycetota</taxon>
        <taxon>Actinomycetes</taxon>
        <taxon>Micrococcales</taxon>
        <taxon>Micrococcaceae</taxon>
        <taxon>Arthrobacter</taxon>
    </lineage>
</organism>
<dbReference type="SUPFAM" id="SSF109998">
    <property type="entry name" value="Triger factor/SurA peptide-binding domain-like"/>
    <property type="match status" value="1"/>
</dbReference>
<dbReference type="Gene3D" id="1.10.3120.10">
    <property type="entry name" value="Trigger factor, C-terminal domain"/>
    <property type="match status" value="1"/>
</dbReference>
<feature type="compositionally biased region" description="Acidic residues" evidence="14">
    <location>
        <begin position="451"/>
        <end position="477"/>
    </location>
</feature>
<feature type="domain" description="PPIase FKBP-type" evidence="15">
    <location>
        <begin position="166"/>
        <end position="212"/>
    </location>
</feature>
<keyword evidence="7 11" id="KW-0143">Chaperone</keyword>
<dbReference type="GO" id="GO:0003755">
    <property type="term" value="F:peptidyl-prolyl cis-trans isomerase activity"/>
    <property type="evidence" value="ECO:0007669"/>
    <property type="project" value="UniProtKB-UniRule"/>
</dbReference>
<dbReference type="GO" id="GO:0043335">
    <property type="term" value="P:protein unfolding"/>
    <property type="evidence" value="ECO:0007669"/>
    <property type="project" value="TreeGrafter"/>
</dbReference>
<feature type="region of interest" description="Disordered" evidence="14">
    <location>
        <begin position="451"/>
        <end position="509"/>
    </location>
</feature>
<evidence type="ECO:0000256" key="8">
    <source>
        <dbReference type="ARBA" id="ARBA00023235"/>
    </source>
</evidence>
<evidence type="ECO:0000256" key="5">
    <source>
        <dbReference type="ARBA" id="ARBA00022618"/>
    </source>
</evidence>
<evidence type="ECO:0000256" key="12">
    <source>
        <dbReference type="PROSITE-ProRule" id="PRU00277"/>
    </source>
</evidence>
<dbReference type="SUPFAM" id="SSF102735">
    <property type="entry name" value="Trigger factor ribosome-binding domain"/>
    <property type="match status" value="1"/>
</dbReference>
<evidence type="ECO:0000256" key="6">
    <source>
        <dbReference type="ARBA" id="ARBA00023110"/>
    </source>
</evidence>
<protein>
    <recommendedName>
        <fullName evidence="4 11">Trigger factor</fullName>
        <shortName evidence="11">TF</shortName>
        <ecNumber evidence="3 11">5.2.1.8</ecNumber>
    </recommendedName>
    <alternativeName>
        <fullName evidence="10 11">PPIase</fullName>
    </alternativeName>
</protein>
<dbReference type="InterPro" id="IPR046357">
    <property type="entry name" value="PPIase_dom_sf"/>
</dbReference>
<sequence length="509" mass="55055">MKSAVETLSPTRVKLNVEVPFEELKPSINEAYKTIATQVQVPGFRKGKVPQQLIDQRVGRGYVIETAINDGLNGFYQSAVQETGIRPLSRPEVEITEVPDPAKKDGQLTFTVELDIRPEVELPDYKGLDVTVEPVEASDEDVQKAMDELRGRFGTLTAVDRPAADGDFLTIDLTASVEGVEVDSAQDLSYQIGSGTMLEGMDEAVTGLSTDEDATFETTLAGGEHAGATAQVKVIVKAVKERELPEVDDEFAQLASEFDTAEELRADLAKQASESKLMDQGVEARDKVLDKLVELVAVPVPASVIEEQLEQHFNGENAHSAGEDHDNEVHRAEVRTNTERAFQNEVILDAVAEKEEVGVSQSELIDYIVSTAGQYNMEPNQFAQMLDSSGQVPMIVGEVRRRKALAKVLEYATVTDTNGATIDLTEFVRPAGDETETIGFDDVETEQDAVDDIQADESGTDATEADATEADATEPEIADATGPAEPAGAEEPEAVKAPKKSTKKKAVTD</sequence>
<keyword evidence="11" id="KW-0963">Cytoplasm</keyword>
<dbReference type="InterPro" id="IPR027304">
    <property type="entry name" value="Trigger_fact/SurA_dom_sf"/>
</dbReference>
<dbReference type="GO" id="GO:0005737">
    <property type="term" value="C:cytoplasm"/>
    <property type="evidence" value="ECO:0007669"/>
    <property type="project" value="UniProtKB-SubCell"/>
</dbReference>
<evidence type="ECO:0000259" key="15">
    <source>
        <dbReference type="PROSITE" id="PS50059"/>
    </source>
</evidence>
<dbReference type="GO" id="GO:0015031">
    <property type="term" value="P:protein transport"/>
    <property type="evidence" value="ECO:0007669"/>
    <property type="project" value="UniProtKB-UniRule"/>
</dbReference>
<keyword evidence="6 11" id="KW-0697">Rotamase</keyword>
<dbReference type="InterPro" id="IPR008880">
    <property type="entry name" value="Trigger_fac_C"/>
</dbReference>